<dbReference type="OrthoDB" id="9880789at2"/>
<dbReference type="AlphaFoldDB" id="A0A840S493"/>
<dbReference type="RefSeq" id="WP_138854806.1">
    <property type="nucleotide sequence ID" value="NZ_CP040709.1"/>
</dbReference>
<dbReference type="EMBL" id="JACHHO010000003">
    <property type="protein sequence ID" value="MBB5205185.1"/>
    <property type="molecule type" value="Genomic_DNA"/>
</dbReference>
<feature type="transmembrane region" description="Helical" evidence="1">
    <location>
        <begin position="6"/>
        <end position="27"/>
    </location>
</feature>
<sequence>MSEADWVVYGTLITLTVAVTLMSRWALRNARASEATAKTWTAEKVQHLAAPLLLGGPWIWGRWSGRAGISGLSLDLQSAQGQALCRIESPTLPRQGVRRHFELEGQRYECVSAGAFSARSLLRVASSGQVVLRGQHGLLRTRIEREPGGEPVCELPLRSVFHRYSPLMRGEEEVGRLFTVDEGQASALVLSLSPQAGLTTLEWCMLLACLPRR</sequence>
<protein>
    <submittedName>
        <fullName evidence="2">Uncharacterized protein</fullName>
    </submittedName>
</protein>
<name>A0A840S493_9BURK</name>
<keyword evidence="3" id="KW-1185">Reference proteome</keyword>
<accession>A0A840S493</accession>
<proteinExistence type="predicted"/>
<gene>
    <name evidence="2" type="ORF">HNQ51_002504</name>
</gene>
<comment type="caution">
    <text evidence="2">The sequence shown here is derived from an EMBL/GenBank/DDBJ whole genome shotgun (WGS) entry which is preliminary data.</text>
</comment>
<reference evidence="2 3" key="1">
    <citation type="submission" date="2020-08" db="EMBL/GenBank/DDBJ databases">
        <title>Genomic Encyclopedia of Type Strains, Phase IV (KMG-IV): sequencing the most valuable type-strain genomes for metagenomic binning, comparative biology and taxonomic classification.</title>
        <authorList>
            <person name="Goeker M."/>
        </authorList>
    </citation>
    <scope>NUCLEOTIDE SEQUENCE [LARGE SCALE GENOMIC DNA]</scope>
    <source>
        <strain evidence="2 3">DSM 23958</strain>
    </source>
</reference>
<evidence type="ECO:0000313" key="3">
    <source>
        <dbReference type="Proteomes" id="UP000554837"/>
    </source>
</evidence>
<evidence type="ECO:0000313" key="2">
    <source>
        <dbReference type="EMBL" id="MBB5205185.1"/>
    </source>
</evidence>
<organism evidence="2 3">
    <name type="scientific">Inhella inkyongensis</name>
    <dbReference type="NCBI Taxonomy" id="392593"/>
    <lineage>
        <taxon>Bacteria</taxon>
        <taxon>Pseudomonadati</taxon>
        <taxon>Pseudomonadota</taxon>
        <taxon>Betaproteobacteria</taxon>
        <taxon>Burkholderiales</taxon>
        <taxon>Sphaerotilaceae</taxon>
        <taxon>Inhella</taxon>
    </lineage>
</organism>
<keyword evidence="1" id="KW-0472">Membrane</keyword>
<keyword evidence="1" id="KW-1133">Transmembrane helix</keyword>
<dbReference type="Proteomes" id="UP000554837">
    <property type="component" value="Unassembled WGS sequence"/>
</dbReference>
<evidence type="ECO:0000256" key="1">
    <source>
        <dbReference type="SAM" id="Phobius"/>
    </source>
</evidence>
<keyword evidence="1" id="KW-0812">Transmembrane</keyword>